<name>A0A0C4Y193_9BURK</name>
<dbReference type="PANTHER" id="PTHR45766">
    <property type="entry name" value="DNA ANNEALING HELICASE AND ENDONUCLEASE ZRANB3 FAMILY MEMBER"/>
    <property type="match status" value="1"/>
</dbReference>
<organism evidence="3 4">
    <name type="scientific">Cupriavidus basilensis</name>
    <dbReference type="NCBI Taxonomy" id="68895"/>
    <lineage>
        <taxon>Bacteria</taxon>
        <taxon>Pseudomonadati</taxon>
        <taxon>Pseudomonadota</taxon>
        <taxon>Betaproteobacteria</taxon>
        <taxon>Burkholderiales</taxon>
        <taxon>Burkholderiaceae</taxon>
        <taxon>Cupriavidus</taxon>
    </lineage>
</organism>
<reference evidence="3 4" key="1">
    <citation type="journal article" date="2015" name="Genome Announc.">
        <title>Complete Genome Sequence of Cupriavidus basilensis 4G11, Isolated from the Oak Ridge Field Research Center Site.</title>
        <authorList>
            <person name="Ray J."/>
            <person name="Waters R.J."/>
            <person name="Skerker J.M."/>
            <person name="Kuehl J.V."/>
            <person name="Price M.N."/>
            <person name="Huang J."/>
            <person name="Chakraborty R."/>
            <person name="Arkin A.P."/>
            <person name="Deutschbauer A."/>
        </authorList>
    </citation>
    <scope>NUCLEOTIDE SEQUENCE [LARGE SCALE GENOMIC DNA]</scope>
    <source>
        <strain evidence="3">4G11</strain>
    </source>
</reference>
<dbReference type="InterPro" id="IPR049730">
    <property type="entry name" value="SNF2/RAD54-like_C"/>
</dbReference>
<proteinExistence type="predicted"/>
<feature type="domain" description="Helicase ATP-binding" evidence="2">
    <location>
        <begin position="102"/>
        <end position="255"/>
    </location>
</feature>
<dbReference type="KEGG" id="cbw:RR42_m1390"/>
<sequence length="547" mass="60715">MTGLEPHVAIRLKHIFPRIPKAQTDDFVFPNDQAHCADLDWFCSRYPLAMSDGDVVSLRGGRLEFEATQAELERILTPDYVPPAYLGLRPGQVVRPYQGQAVEVALRRKGLLLGDDLGLGKTYTAGAFMLKPGTLPAAVVVQTHLQVQWTEKLTAFTTLRVHKIKGTKPYDLPPADVYIFKYSQLLGWVDFLRTGYFKTVIYDEVQELRTGSASGKGSAAHVLSDNAEFRIGLSATPIYNYGTEIWNIMRAIDSAVLGPTGDFTREWTDGTGAMKDPEALGTYLREQHVFIRRTKRDVGQQVPPINRIVEIVDTDEKAMQDMAKLAQALALKVTTGSFTERGQAARELDLLARHTTGVAKARSVAAYVRILLDADVPVLLMGWHRDVYDTWLKDLAEFKPVMYTGSESPTQKEEAKRAFLAGETNLFIMSLRSGAGLDGLQHRCSTVVFGELDWSPKVHEQIIGRLDREGQEEQVTAIYLNSEDGSDPPMVDLLGLKASQSTAIVDPGRLFEAVHSDASRIKLLAQQFLGKKRAQPTPVTEPEFVLT</sequence>
<dbReference type="GO" id="GO:0031297">
    <property type="term" value="P:replication fork processing"/>
    <property type="evidence" value="ECO:0007669"/>
    <property type="project" value="TreeGrafter"/>
</dbReference>
<evidence type="ECO:0000259" key="2">
    <source>
        <dbReference type="PROSITE" id="PS51192"/>
    </source>
</evidence>
<keyword evidence="1" id="KW-0378">Hydrolase</keyword>
<dbReference type="AlphaFoldDB" id="A0A0C4Y193"/>
<dbReference type="STRING" id="68895.RR42_m1390"/>
<dbReference type="CDD" id="cd18793">
    <property type="entry name" value="SF2_C_SNF"/>
    <property type="match status" value="1"/>
</dbReference>
<dbReference type="InterPro" id="IPR014001">
    <property type="entry name" value="Helicase_ATP-bd"/>
</dbReference>
<dbReference type="InterPro" id="IPR000330">
    <property type="entry name" value="SNF2_N"/>
</dbReference>
<dbReference type="GO" id="GO:0005524">
    <property type="term" value="F:ATP binding"/>
    <property type="evidence" value="ECO:0007669"/>
    <property type="project" value="InterPro"/>
</dbReference>
<keyword evidence="3" id="KW-0347">Helicase</keyword>
<dbReference type="EMBL" id="CP010536">
    <property type="protein sequence ID" value="AJG18792.1"/>
    <property type="molecule type" value="Genomic_DNA"/>
</dbReference>
<dbReference type="SMART" id="SM00487">
    <property type="entry name" value="DEXDc"/>
    <property type="match status" value="1"/>
</dbReference>
<gene>
    <name evidence="3" type="ORF">RR42_m1390</name>
</gene>
<dbReference type="OrthoDB" id="9814088at2"/>
<evidence type="ECO:0000256" key="1">
    <source>
        <dbReference type="ARBA" id="ARBA00022801"/>
    </source>
</evidence>
<dbReference type="RefSeq" id="WP_052494483.1">
    <property type="nucleotide sequence ID" value="NZ_CP010536.1"/>
</dbReference>
<keyword evidence="3" id="KW-0067">ATP-binding</keyword>
<protein>
    <submittedName>
        <fullName evidence="3">SWI/SNF family helicase</fullName>
    </submittedName>
</protein>
<dbReference type="Proteomes" id="UP000031843">
    <property type="component" value="Chromosome main"/>
</dbReference>
<keyword evidence="3" id="KW-0547">Nucleotide-binding</keyword>
<evidence type="ECO:0000313" key="3">
    <source>
        <dbReference type="EMBL" id="AJG18792.1"/>
    </source>
</evidence>
<evidence type="ECO:0000313" key="4">
    <source>
        <dbReference type="Proteomes" id="UP000031843"/>
    </source>
</evidence>
<dbReference type="Gene3D" id="3.40.50.300">
    <property type="entry name" value="P-loop containing nucleotide triphosphate hydrolases"/>
    <property type="match status" value="2"/>
</dbReference>
<dbReference type="PANTHER" id="PTHR45766:SF6">
    <property type="entry name" value="SWI_SNF-RELATED MATRIX-ASSOCIATED ACTIN-DEPENDENT REGULATOR OF CHROMATIN SUBFAMILY A-LIKE PROTEIN 1"/>
    <property type="match status" value="1"/>
</dbReference>
<dbReference type="InterPro" id="IPR027417">
    <property type="entry name" value="P-loop_NTPase"/>
</dbReference>
<dbReference type="PROSITE" id="PS51192">
    <property type="entry name" value="HELICASE_ATP_BIND_1"/>
    <property type="match status" value="1"/>
</dbReference>
<keyword evidence="4" id="KW-1185">Reference proteome</keyword>
<dbReference type="GO" id="GO:0006281">
    <property type="term" value="P:DNA repair"/>
    <property type="evidence" value="ECO:0007669"/>
    <property type="project" value="TreeGrafter"/>
</dbReference>
<accession>A0A0C4Y193</accession>
<dbReference type="Pfam" id="PF00176">
    <property type="entry name" value="SNF2-rel_dom"/>
    <property type="match status" value="1"/>
</dbReference>
<dbReference type="GO" id="GO:0016787">
    <property type="term" value="F:hydrolase activity"/>
    <property type="evidence" value="ECO:0007669"/>
    <property type="project" value="UniProtKB-KW"/>
</dbReference>
<dbReference type="SUPFAM" id="SSF52540">
    <property type="entry name" value="P-loop containing nucleoside triphosphate hydrolases"/>
    <property type="match status" value="2"/>
</dbReference>
<dbReference type="GO" id="GO:0004386">
    <property type="term" value="F:helicase activity"/>
    <property type="evidence" value="ECO:0007669"/>
    <property type="project" value="UniProtKB-KW"/>
</dbReference>